<sequence length="114" mass="13545">MKANKIVFLYQPCMVIVCESIESPNSKDLGTNDLREYARIVRFSYETNFFPYFEFIPAGSIEWTKHADMLSKDQRDSIEKCSQQLREEDKERIDYFNKLKEASIKSHNQHNNKQ</sequence>
<name>A0A8S5SJZ6_9CAUD</name>
<protein>
    <submittedName>
        <fullName evidence="1">Uncharacterized protein</fullName>
    </submittedName>
</protein>
<reference evidence="1" key="1">
    <citation type="journal article" date="2021" name="Proc. Natl. Acad. Sci. U.S.A.">
        <title>A Catalog of Tens of Thousands of Viruses from Human Metagenomes Reveals Hidden Associations with Chronic Diseases.</title>
        <authorList>
            <person name="Tisza M.J."/>
            <person name="Buck C.B."/>
        </authorList>
    </citation>
    <scope>NUCLEOTIDE SEQUENCE</scope>
    <source>
        <strain evidence="1">Ct4Uy2</strain>
    </source>
</reference>
<proteinExistence type="predicted"/>
<evidence type="ECO:0000313" key="1">
    <source>
        <dbReference type="EMBL" id="DAF51139.1"/>
    </source>
</evidence>
<organism evidence="1">
    <name type="scientific">Siphoviridae sp. ct4Uy2</name>
    <dbReference type="NCBI Taxonomy" id="2827777"/>
    <lineage>
        <taxon>Viruses</taxon>
        <taxon>Duplodnaviria</taxon>
        <taxon>Heunggongvirae</taxon>
        <taxon>Uroviricota</taxon>
        <taxon>Caudoviricetes</taxon>
    </lineage>
</organism>
<accession>A0A8S5SJZ6</accession>
<dbReference type="EMBL" id="BK032610">
    <property type="protein sequence ID" value="DAF51139.1"/>
    <property type="molecule type" value="Genomic_DNA"/>
</dbReference>